<dbReference type="PANTHER" id="PTHR47643:SF2">
    <property type="entry name" value="TPR DOMAIN PROTEIN (AFU_ORTHOLOGUE AFUA_5G12710)"/>
    <property type="match status" value="1"/>
</dbReference>
<dbReference type="InterPro" id="IPR053209">
    <property type="entry name" value="Gramillin-biosynth_MTr"/>
</dbReference>
<dbReference type="InterPro" id="IPR019734">
    <property type="entry name" value="TPR_rpt"/>
</dbReference>
<feature type="domain" description="SET" evidence="2">
    <location>
        <begin position="363"/>
        <end position="549"/>
    </location>
</feature>
<sequence>MNDNKDFAAHFELLQKQKELLKQAKSRQGQKATQAMRRSRAQLEQEYFTGALSAHMSGLMNQHTMKTTFIGEAYPPCLEPMSSLEPVLLRDLKLETHHRGRILVVKTFCDPIRLSSIQNAIEDVRGDVDRISIYNLPSTTSLARVLPKGAIVAVKEPYYKATADGGVMVRVDHPSDIVLLEPHDTLMPPQWRKEQKPIMSAFQLKEKGNAAFKNRDWQAAGEIFSEALTKTINDADADPDLRLTLHRNRAQVRLNLGQYELAATDALASVIAGYGLSHQAITQNVKSYFRAGQAHYRLGDFSLAKDYLDRASRLHPMDETVAMHLEACKIRISEQKSGKYDFTAMAQSATSSHKKLDHADFTNKTKVASAGKCGRGLFATKNIKCGIVIMVEKAFQVVFEDKDSKESSMLINTNTDQVDIGTQAERLFGLVDKMRHNPKQASRYLDLFDGGNFKSKEFKNADGDVVLDVFQVQAIAQYNGFGCPSIKSGLHDEGDQENMARCSTGIWIHASYMNHSCLANASRAFFGDMMIVRATRDIKAGEEILMSYYPAQTSFTKRKERLSSWGFRCGCPLCRVESQVPASPVSAIKLATAKDLSKRLQATHDNSLYHSLPRLACVSVDMWLVKAGLSAVQAGLSSMLDIANTTRVLQDLGYKVNVKGSGASIDRTNGVVCSDVIHAALYNGQVWDLVGRPDIANVFVALAKEMYVTINGEMEWYEDQFG</sequence>
<dbReference type="SUPFAM" id="SSF82199">
    <property type="entry name" value="SET domain"/>
    <property type="match status" value="1"/>
</dbReference>
<evidence type="ECO:0000259" key="2">
    <source>
        <dbReference type="PROSITE" id="PS50280"/>
    </source>
</evidence>
<comment type="caution">
    <text evidence="3">The sequence shown here is derived from an EMBL/GenBank/DDBJ whole genome shotgun (WGS) entry which is preliminary data.</text>
</comment>
<feature type="repeat" description="TPR" evidence="1">
    <location>
        <begin position="285"/>
        <end position="318"/>
    </location>
</feature>
<accession>A0ABR3W275</accession>
<reference evidence="3 4" key="1">
    <citation type="journal article" date="2024" name="IMA Fungus">
        <title>IMA Genome - F19 : A genome assembly and annotation guide to empower mycologists, including annotated draft genome sequences of Ceratocystis pirilliformis, Diaporthe australafricana, Fusarium ophioides, Paecilomyces lecythidis, and Sporothrix stenoceras.</title>
        <authorList>
            <person name="Aylward J."/>
            <person name="Wilson A.M."/>
            <person name="Visagie C.M."/>
            <person name="Spraker J."/>
            <person name="Barnes I."/>
            <person name="Buitendag C."/>
            <person name="Ceriani C."/>
            <person name="Del Mar Angel L."/>
            <person name="du Plessis D."/>
            <person name="Fuchs T."/>
            <person name="Gasser K."/>
            <person name="Kramer D."/>
            <person name="Li W."/>
            <person name="Munsamy K."/>
            <person name="Piso A."/>
            <person name="Price J.L."/>
            <person name="Sonnekus B."/>
            <person name="Thomas C."/>
            <person name="van der Nest A."/>
            <person name="van Dijk A."/>
            <person name="van Heerden A."/>
            <person name="van Vuuren N."/>
            <person name="Yilmaz N."/>
            <person name="Duong T.A."/>
            <person name="van der Merwe N.A."/>
            <person name="Wingfield M.J."/>
            <person name="Wingfield B.D."/>
        </authorList>
    </citation>
    <scope>NUCLEOTIDE SEQUENCE [LARGE SCALE GENOMIC DNA]</scope>
    <source>
        <strain evidence="3 4">CMW 18300</strain>
    </source>
</reference>
<gene>
    <name evidence="3" type="ORF">Daus18300_012601</name>
</gene>
<dbReference type="SMART" id="SM00317">
    <property type="entry name" value="SET"/>
    <property type="match status" value="1"/>
</dbReference>
<dbReference type="InterPro" id="IPR001214">
    <property type="entry name" value="SET_dom"/>
</dbReference>
<dbReference type="Gene3D" id="1.25.40.10">
    <property type="entry name" value="Tetratricopeptide repeat domain"/>
    <property type="match status" value="1"/>
</dbReference>
<dbReference type="SMART" id="SM00028">
    <property type="entry name" value="TPR"/>
    <property type="match status" value="2"/>
</dbReference>
<dbReference type="PANTHER" id="PTHR47643">
    <property type="entry name" value="TPR DOMAIN PROTEIN (AFU_ORTHOLOGUE AFUA_5G12710)"/>
    <property type="match status" value="1"/>
</dbReference>
<dbReference type="SUPFAM" id="SSF48452">
    <property type="entry name" value="TPR-like"/>
    <property type="match status" value="1"/>
</dbReference>
<dbReference type="EMBL" id="JAWRVE010000174">
    <property type="protein sequence ID" value="KAL1851355.1"/>
    <property type="molecule type" value="Genomic_DNA"/>
</dbReference>
<evidence type="ECO:0000313" key="4">
    <source>
        <dbReference type="Proteomes" id="UP001583177"/>
    </source>
</evidence>
<protein>
    <recommendedName>
        <fullName evidence="2">SET domain-containing protein</fullName>
    </recommendedName>
</protein>
<evidence type="ECO:0000313" key="3">
    <source>
        <dbReference type="EMBL" id="KAL1851355.1"/>
    </source>
</evidence>
<organism evidence="3 4">
    <name type="scientific">Diaporthe australafricana</name>
    <dbReference type="NCBI Taxonomy" id="127596"/>
    <lineage>
        <taxon>Eukaryota</taxon>
        <taxon>Fungi</taxon>
        <taxon>Dikarya</taxon>
        <taxon>Ascomycota</taxon>
        <taxon>Pezizomycotina</taxon>
        <taxon>Sordariomycetes</taxon>
        <taxon>Sordariomycetidae</taxon>
        <taxon>Diaporthales</taxon>
        <taxon>Diaporthaceae</taxon>
        <taxon>Diaporthe</taxon>
    </lineage>
</organism>
<keyword evidence="1" id="KW-0802">TPR repeat</keyword>
<dbReference type="InterPro" id="IPR011990">
    <property type="entry name" value="TPR-like_helical_dom_sf"/>
</dbReference>
<dbReference type="Pfam" id="PF00856">
    <property type="entry name" value="SET"/>
    <property type="match status" value="1"/>
</dbReference>
<keyword evidence="4" id="KW-1185">Reference proteome</keyword>
<proteinExistence type="predicted"/>
<evidence type="ECO:0000256" key="1">
    <source>
        <dbReference type="PROSITE-ProRule" id="PRU00339"/>
    </source>
</evidence>
<dbReference type="InterPro" id="IPR046341">
    <property type="entry name" value="SET_dom_sf"/>
</dbReference>
<dbReference type="Gene3D" id="2.170.270.10">
    <property type="entry name" value="SET domain"/>
    <property type="match status" value="1"/>
</dbReference>
<dbReference type="PROSITE" id="PS50280">
    <property type="entry name" value="SET"/>
    <property type="match status" value="1"/>
</dbReference>
<dbReference type="Proteomes" id="UP001583177">
    <property type="component" value="Unassembled WGS sequence"/>
</dbReference>
<name>A0ABR3W275_9PEZI</name>
<dbReference type="PROSITE" id="PS50005">
    <property type="entry name" value="TPR"/>
    <property type="match status" value="1"/>
</dbReference>